<evidence type="ECO:0000256" key="6">
    <source>
        <dbReference type="ARBA" id="ARBA00022692"/>
    </source>
</evidence>
<keyword evidence="7" id="KW-0276">Fatty acid metabolism</keyword>
<dbReference type="EMBL" id="DS989732">
    <property type="protein sequence ID" value="EEA07267.1"/>
    <property type="molecule type" value="Genomic_DNA"/>
</dbReference>
<evidence type="ECO:0000256" key="12">
    <source>
        <dbReference type="ARBA" id="ARBA00023239"/>
    </source>
</evidence>
<feature type="transmembrane region" description="Helical" evidence="14">
    <location>
        <begin position="12"/>
        <end position="34"/>
    </location>
</feature>
<dbReference type="eggNOG" id="KOG3187">
    <property type="taxonomic scope" value="Eukaryota"/>
</dbReference>
<dbReference type="Proteomes" id="UP000001460">
    <property type="component" value="Unassembled WGS sequence"/>
</dbReference>
<evidence type="ECO:0000256" key="4">
    <source>
        <dbReference type="ARBA" id="ARBA00013122"/>
    </source>
</evidence>
<protein>
    <recommendedName>
        <fullName evidence="4">very-long-chain (3R)-3-hydroxyacyl-CoA dehydratase</fullName>
        <ecNumber evidence="4">4.2.1.134</ecNumber>
    </recommendedName>
</protein>
<evidence type="ECO:0000313" key="16">
    <source>
        <dbReference type="Proteomes" id="UP000001460"/>
    </source>
</evidence>
<name>B6AGC6_CRYMR</name>
<evidence type="ECO:0000256" key="9">
    <source>
        <dbReference type="ARBA" id="ARBA00023098"/>
    </source>
</evidence>
<dbReference type="GeneID" id="6996636"/>
<evidence type="ECO:0000256" key="5">
    <source>
        <dbReference type="ARBA" id="ARBA00022516"/>
    </source>
</evidence>
<keyword evidence="8 14" id="KW-1133">Transmembrane helix</keyword>
<sequence length="245" mass="28583">MTFIFTKSWYLVTYGILVTTTWTITLLAVILGNIRDKDSAFSLFILPLQISQTIAVFDILNSLFGLVSSPIFPTSVQVLSRLHIVWIIFFLSPENSPQITTIFSSILVIAWSLSELIRYPYYIVLKLSNIYPNIKMPVFLKWLRYTAFIILYPIGILSEVVICSNFIYDIRSHSSIKDSIYLKLIHFPQEMPNKFNFEVNLAHIYISILCLYIPGSIYMYSYMLYQRKKSLTNLWRTDSDYLKSE</sequence>
<organism evidence="15 16">
    <name type="scientific">Cryptosporidium muris (strain RN66)</name>
    <dbReference type="NCBI Taxonomy" id="441375"/>
    <lineage>
        <taxon>Eukaryota</taxon>
        <taxon>Sar</taxon>
        <taxon>Alveolata</taxon>
        <taxon>Apicomplexa</taxon>
        <taxon>Conoidasida</taxon>
        <taxon>Coccidia</taxon>
        <taxon>Eucoccidiorida</taxon>
        <taxon>Eimeriorina</taxon>
        <taxon>Cryptosporidiidae</taxon>
        <taxon>Cryptosporidium</taxon>
    </lineage>
</organism>
<dbReference type="GO" id="GO:0005789">
    <property type="term" value="C:endoplasmic reticulum membrane"/>
    <property type="evidence" value="ECO:0007669"/>
    <property type="project" value="TreeGrafter"/>
</dbReference>
<dbReference type="InterPro" id="IPR007482">
    <property type="entry name" value="Tyr_Pase-like_PTPLA"/>
</dbReference>
<comment type="pathway">
    <text evidence="2">Lipid metabolism; fatty acid biosynthesis.</text>
</comment>
<dbReference type="RefSeq" id="XP_002141616.1">
    <property type="nucleotide sequence ID" value="XM_002141580.1"/>
</dbReference>
<evidence type="ECO:0000256" key="11">
    <source>
        <dbReference type="ARBA" id="ARBA00023160"/>
    </source>
</evidence>
<evidence type="ECO:0000256" key="13">
    <source>
        <dbReference type="ARBA" id="ARBA00036671"/>
    </source>
</evidence>
<proteinExistence type="inferred from homology"/>
<dbReference type="AlphaFoldDB" id="B6AGC6"/>
<evidence type="ECO:0000256" key="7">
    <source>
        <dbReference type="ARBA" id="ARBA00022832"/>
    </source>
</evidence>
<evidence type="ECO:0000256" key="10">
    <source>
        <dbReference type="ARBA" id="ARBA00023136"/>
    </source>
</evidence>
<dbReference type="GO" id="GO:0042761">
    <property type="term" value="P:very long-chain fatty acid biosynthetic process"/>
    <property type="evidence" value="ECO:0007669"/>
    <property type="project" value="TreeGrafter"/>
</dbReference>
<comment type="catalytic activity">
    <reaction evidence="13">
        <text>a very-long-chain (3R)-3-hydroxyacyl-CoA = a very-long-chain (2E)-enoyl-CoA + H2O</text>
        <dbReference type="Rhea" id="RHEA:45812"/>
        <dbReference type="ChEBI" id="CHEBI:15377"/>
        <dbReference type="ChEBI" id="CHEBI:83728"/>
        <dbReference type="ChEBI" id="CHEBI:85440"/>
        <dbReference type="EC" id="4.2.1.134"/>
    </reaction>
</comment>
<evidence type="ECO:0000256" key="1">
    <source>
        <dbReference type="ARBA" id="ARBA00004141"/>
    </source>
</evidence>
<keyword evidence="12" id="KW-0456">Lyase</keyword>
<dbReference type="GO" id="GO:0102158">
    <property type="term" value="F:very-long-chain (3R)-3-hydroxyacyl-CoA dehydratase activity"/>
    <property type="evidence" value="ECO:0007669"/>
    <property type="project" value="UniProtKB-EC"/>
</dbReference>
<comment type="subcellular location">
    <subcellularLocation>
        <location evidence="1">Membrane</location>
        <topology evidence="1">Multi-pass membrane protein</topology>
    </subcellularLocation>
</comment>
<dbReference type="PANTHER" id="PTHR11035">
    <property type="entry name" value="VERY-LONG-CHAIN (3R)-3-HYDROXYACYL-COA DEHYDRATASE"/>
    <property type="match status" value="1"/>
</dbReference>
<dbReference type="PANTHER" id="PTHR11035:SF3">
    <property type="entry name" value="VERY-LONG-CHAIN (3R)-3-HYDROXYACYL-COA DEHYDRATASE"/>
    <property type="match status" value="1"/>
</dbReference>
<dbReference type="OMA" id="WSYILWQ"/>
<keyword evidence="16" id="KW-1185">Reference proteome</keyword>
<feature type="transmembrane region" description="Helical" evidence="14">
    <location>
        <begin position="40"/>
        <end position="60"/>
    </location>
</feature>
<feature type="transmembrane region" description="Helical" evidence="14">
    <location>
        <begin position="142"/>
        <end position="168"/>
    </location>
</feature>
<feature type="transmembrane region" description="Helical" evidence="14">
    <location>
        <begin position="98"/>
        <end position="121"/>
    </location>
</feature>
<feature type="transmembrane region" description="Helical" evidence="14">
    <location>
        <begin position="72"/>
        <end position="92"/>
    </location>
</feature>
<reference evidence="15" key="1">
    <citation type="submission" date="2008-06" db="EMBL/GenBank/DDBJ databases">
        <authorList>
            <person name="Lorenzi H."/>
            <person name="Inman J."/>
            <person name="Miller J."/>
            <person name="Schobel S."/>
            <person name="Amedeo P."/>
            <person name="Caler E.V."/>
            <person name="da Silva J."/>
        </authorList>
    </citation>
    <scope>NUCLEOTIDE SEQUENCE [LARGE SCALE GENOMIC DNA]</scope>
    <source>
        <strain evidence="15">RN66</strain>
    </source>
</reference>
<evidence type="ECO:0000313" key="15">
    <source>
        <dbReference type="EMBL" id="EEA07267.1"/>
    </source>
</evidence>
<evidence type="ECO:0000256" key="2">
    <source>
        <dbReference type="ARBA" id="ARBA00005194"/>
    </source>
</evidence>
<keyword evidence="10 14" id="KW-0472">Membrane</keyword>
<dbReference type="Pfam" id="PF04387">
    <property type="entry name" value="PTPLA"/>
    <property type="match status" value="1"/>
</dbReference>
<evidence type="ECO:0000256" key="8">
    <source>
        <dbReference type="ARBA" id="ARBA00022989"/>
    </source>
</evidence>
<dbReference type="OrthoDB" id="46988at2759"/>
<dbReference type="UniPathway" id="UPA00094"/>
<accession>B6AGC6</accession>
<keyword evidence="5" id="KW-0444">Lipid biosynthesis</keyword>
<comment type="similarity">
    <text evidence="3">Belongs to the very long-chain fatty acids dehydratase HACD family.</text>
</comment>
<keyword evidence="6 14" id="KW-0812">Transmembrane</keyword>
<dbReference type="EC" id="4.2.1.134" evidence="4"/>
<evidence type="ECO:0000256" key="3">
    <source>
        <dbReference type="ARBA" id="ARBA00007811"/>
    </source>
</evidence>
<keyword evidence="9" id="KW-0443">Lipid metabolism</keyword>
<dbReference type="VEuPathDB" id="CryptoDB:CMU_001380"/>
<evidence type="ECO:0000256" key="14">
    <source>
        <dbReference type="SAM" id="Phobius"/>
    </source>
</evidence>
<keyword evidence="11" id="KW-0275">Fatty acid biosynthesis</keyword>
<feature type="transmembrane region" description="Helical" evidence="14">
    <location>
        <begin position="201"/>
        <end position="220"/>
    </location>
</feature>
<dbReference type="GO" id="GO:0030497">
    <property type="term" value="P:fatty acid elongation"/>
    <property type="evidence" value="ECO:0007669"/>
    <property type="project" value="TreeGrafter"/>
</dbReference>
<dbReference type="STRING" id="441375.B6AGC6"/>
<gene>
    <name evidence="15" type="ORF">CMU_001380</name>
</gene>
<dbReference type="GO" id="GO:0030148">
    <property type="term" value="P:sphingolipid biosynthetic process"/>
    <property type="evidence" value="ECO:0007669"/>
    <property type="project" value="TreeGrafter"/>
</dbReference>